<sequence>MRPYNLKRWHHLDILCLGHEPISPVVAEDFTKLIPHASHLQSLEFEDAEETLRTHTDLAPSFAALQTIKHIIIVRGNQHTCSMLEAMRWPLESAMLHRTLFGLSWHDPDLLGRMHPATPLKNGRATLKYLNCHDWSGSAPSLPTYTYPVYPKLEALTVTNTRCSQAVQWAISYPALKSLSVQTVESISHHFHVDEALLADARMLNIHKLATHGQPWGELEYFHGSVLDLYLLGFTCRIRHLYSWLNTSVDTLHFSPIMATARPTLLTLLMSVGLLYPPTTYLHAPGLADVKNLELHVTMCVDGSDGNEGDFDIDAFLVGSLFLDRLTLLIPGV</sequence>
<name>A0A2G8RMJ6_9APHY</name>
<comment type="caution">
    <text evidence="1">The sequence shown here is derived from an EMBL/GenBank/DDBJ whole genome shotgun (WGS) entry which is preliminary data.</text>
</comment>
<dbReference type="OrthoDB" id="2744591at2759"/>
<protein>
    <submittedName>
        <fullName evidence="1">Uncharacterized protein</fullName>
    </submittedName>
</protein>
<dbReference type="EMBL" id="AYKW01000069">
    <property type="protein sequence ID" value="PIL22733.1"/>
    <property type="molecule type" value="Genomic_DNA"/>
</dbReference>
<accession>A0A2G8RMJ6</accession>
<proteinExistence type="predicted"/>
<keyword evidence="2" id="KW-1185">Reference proteome</keyword>
<evidence type="ECO:0000313" key="2">
    <source>
        <dbReference type="Proteomes" id="UP000230002"/>
    </source>
</evidence>
<evidence type="ECO:0000313" key="1">
    <source>
        <dbReference type="EMBL" id="PIL22733.1"/>
    </source>
</evidence>
<reference evidence="1 2" key="1">
    <citation type="journal article" date="2015" name="Sci. Rep.">
        <title>Chromosome-level genome map provides insights into diverse defense mechanisms in the medicinal fungus Ganoderma sinense.</title>
        <authorList>
            <person name="Zhu Y."/>
            <person name="Xu J."/>
            <person name="Sun C."/>
            <person name="Zhou S."/>
            <person name="Xu H."/>
            <person name="Nelson D.R."/>
            <person name="Qian J."/>
            <person name="Song J."/>
            <person name="Luo H."/>
            <person name="Xiang L."/>
            <person name="Li Y."/>
            <person name="Xu Z."/>
            <person name="Ji A."/>
            <person name="Wang L."/>
            <person name="Lu S."/>
            <person name="Hayward A."/>
            <person name="Sun W."/>
            <person name="Li X."/>
            <person name="Schwartz D.C."/>
            <person name="Wang Y."/>
            <person name="Chen S."/>
        </authorList>
    </citation>
    <scope>NUCLEOTIDE SEQUENCE [LARGE SCALE GENOMIC DNA]</scope>
    <source>
        <strain evidence="1 2">ZZ0214-1</strain>
    </source>
</reference>
<dbReference type="Proteomes" id="UP000230002">
    <property type="component" value="Unassembled WGS sequence"/>
</dbReference>
<gene>
    <name evidence="1" type="ORF">GSI_15426</name>
</gene>
<organism evidence="1 2">
    <name type="scientific">Ganoderma sinense ZZ0214-1</name>
    <dbReference type="NCBI Taxonomy" id="1077348"/>
    <lineage>
        <taxon>Eukaryota</taxon>
        <taxon>Fungi</taxon>
        <taxon>Dikarya</taxon>
        <taxon>Basidiomycota</taxon>
        <taxon>Agaricomycotina</taxon>
        <taxon>Agaricomycetes</taxon>
        <taxon>Polyporales</taxon>
        <taxon>Polyporaceae</taxon>
        <taxon>Ganoderma</taxon>
    </lineage>
</organism>
<dbReference type="AlphaFoldDB" id="A0A2G8RMJ6"/>